<feature type="compositionally biased region" description="Basic and acidic residues" evidence="1">
    <location>
        <begin position="161"/>
        <end position="180"/>
    </location>
</feature>
<dbReference type="OrthoDB" id="786614at2759"/>
<organism evidence="4 5">
    <name type="scientific">Kingdonia uniflora</name>
    <dbReference type="NCBI Taxonomy" id="39325"/>
    <lineage>
        <taxon>Eukaryota</taxon>
        <taxon>Viridiplantae</taxon>
        <taxon>Streptophyta</taxon>
        <taxon>Embryophyta</taxon>
        <taxon>Tracheophyta</taxon>
        <taxon>Spermatophyta</taxon>
        <taxon>Magnoliopsida</taxon>
        <taxon>Ranunculales</taxon>
        <taxon>Circaeasteraceae</taxon>
        <taxon>Kingdonia</taxon>
    </lineage>
</organism>
<evidence type="ECO:0000259" key="2">
    <source>
        <dbReference type="Pfam" id="PF03732"/>
    </source>
</evidence>
<dbReference type="Pfam" id="PF03732">
    <property type="entry name" value="Retrotrans_gag"/>
    <property type="match status" value="1"/>
</dbReference>
<dbReference type="Pfam" id="PF13456">
    <property type="entry name" value="RVT_3"/>
    <property type="match status" value="1"/>
</dbReference>
<accession>A0A7J7N9L2</accession>
<gene>
    <name evidence="4" type="ORF">GIB67_016166</name>
</gene>
<dbReference type="PANTHER" id="PTHR47723:SF19">
    <property type="entry name" value="POLYNUCLEOTIDYL TRANSFERASE, RIBONUCLEASE H-LIKE SUPERFAMILY PROTEIN"/>
    <property type="match status" value="1"/>
</dbReference>
<dbReference type="AlphaFoldDB" id="A0A7J7N9L2"/>
<dbReference type="InterPro" id="IPR044730">
    <property type="entry name" value="RNase_H-like_dom_plant"/>
</dbReference>
<evidence type="ECO:0000259" key="3">
    <source>
        <dbReference type="Pfam" id="PF13456"/>
    </source>
</evidence>
<proteinExistence type="predicted"/>
<feature type="domain" description="RNase H type-1" evidence="3">
    <location>
        <begin position="397"/>
        <end position="473"/>
    </location>
</feature>
<evidence type="ECO:0008006" key="6">
    <source>
        <dbReference type="Google" id="ProtNLM"/>
    </source>
</evidence>
<dbReference type="EMBL" id="JACGCM010000963">
    <property type="protein sequence ID" value="KAF6163826.1"/>
    <property type="molecule type" value="Genomic_DNA"/>
</dbReference>
<evidence type="ECO:0000313" key="5">
    <source>
        <dbReference type="Proteomes" id="UP000541444"/>
    </source>
</evidence>
<evidence type="ECO:0000313" key="4">
    <source>
        <dbReference type="EMBL" id="KAF6163826.1"/>
    </source>
</evidence>
<dbReference type="InterPro" id="IPR002156">
    <property type="entry name" value="RNaseH_domain"/>
</dbReference>
<feature type="domain" description="Retrotransposon gag" evidence="2">
    <location>
        <begin position="59"/>
        <end position="128"/>
    </location>
</feature>
<dbReference type="CDD" id="cd06222">
    <property type="entry name" value="RNase_H_like"/>
    <property type="match status" value="1"/>
</dbReference>
<reference evidence="4 5" key="1">
    <citation type="journal article" date="2020" name="IScience">
        <title>Genome Sequencing of the Endangered Kingdonia uniflora (Circaeasteraceae, Ranunculales) Reveals Potential Mechanisms of Evolutionary Specialization.</title>
        <authorList>
            <person name="Sun Y."/>
            <person name="Deng T."/>
            <person name="Zhang A."/>
            <person name="Moore M.J."/>
            <person name="Landis J.B."/>
            <person name="Lin N."/>
            <person name="Zhang H."/>
            <person name="Zhang X."/>
            <person name="Huang J."/>
            <person name="Zhang X."/>
            <person name="Sun H."/>
            <person name="Wang H."/>
        </authorList>
    </citation>
    <scope>NUCLEOTIDE SEQUENCE [LARGE SCALE GENOMIC DNA]</scope>
    <source>
        <strain evidence="4">TB1705</strain>
        <tissue evidence="4">Leaf</tissue>
    </source>
</reference>
<keyword evidence="5" id="KW-1185">Reference proteome</keyword>
<dbReference type="Gene3D" id="3.30.420.10">
    <property type="entry name" value="Ribonuclease H-like superfamily/Ribonuclease H"/>
    <property type="match status" value="1"/>
</dbReference>
<name>A0A7J7N9L2_9MAGN</name>
<dbReference type="SUPFAM" id="SSF53098">
    <property type="entry name" value="Ribonuclease H-like"/>
    <property type="match status" value="1"/>
</dbReference>
<feature type="region of interest" description="Disordered" evidence="1">
    <location>
        <begin position="161"/>
        <end position="223"/>
    </location>
</feature>
<evidence type="ECO:0000256" key="1">
    <source>
        <dbReference type="SAM" id="MobiDB-lite"/>
    </source>
</evidence>
<dbReference type="PANTHER" id="PTHR47723">
    <property type="entry name" value="OS05G0353850 PROTEIN"/>
    <property type="match status" value="1"/>
</dbReference>
<sequence>MARCGSGRYRARTRRGIRGGLRYGTVANEPVGSPLTSVIPEQPGILPAVAASGASAEMKQFMKSFATSFEQARSQSYRDACISEFYALEQGDMSVARYDQRFNELARYAPFIVQDEEQKKMKFLKGFRPLFMRFLISSGVSTYREVLSKFLALEQSDVEDRKSKDLRSQQRHDQRPDKGKAVQTQYDRMSSKRQRFDASDTVSGSRGISAATSSADPTVSAETVPGSSGQTVLYVRFLLCSFGGMVVIRRKRWRCGLGNPRWVGGDVCLMCLWLGVVPGVNDSWWIRQGLWLQAADTCTKMSIIKGTLPAYIVWEIWKARCIVRFEKGHLSALGIIKKINKPLQESMPKLKITRNSNFSDLISLQVLQLVKQSVHSKRPVLVRWTYPPLGYFKLNNDGSTLTSRMSGAGGIIRNNLGEHQLGYNIVLGHGTNTSAEMFDLLHGLMHCKRQGWLPLIVEVDVELLVNWYRCKHTCPAKYSATWKLLT</sequence>
<dbReference type="GO" id="GO:0004523">
    <property type="term" value="F:RNA-DNA hybrid ribonuclease activity"/>
    <property type="evidence" value="ECO:0007669"/>
    <property type="project" value="InterPro"/>
</dbReference>
<dbReference type="GO" id="GO:0003676">
    <property type="term" value="F:nucleic acid binding"/>
    <property type="evidence" value="ECO:0007669"/>
    <property type="project" value="InterPro"/>
</dbReference>
<dbReference type="InterPro" id="IPR036397">
    <property type="entry name" value="RNaseH_sf"/>
</dbReference>
<feature type="compositionally biased region" description="Polar residues" evidence="1">
    <location>
        <begin position="200"/>
        <end position="223"/>
    </location>
</feature>
<dbReference type="Proteomes" id="UP000541444">
    <property type="component" value="Unassembled WGS sequence"/>
</dbReference>
<comment type="caution">
    <text evidence="4">The sequence shown here is derived from an EMBL/GenBank/DDBJ whole genome shotgun (WGS) entry which is preliminary data.</text>
</comment>
<dbReference type="InterPro" id="IPR005162">
    <property type="entry name" value="Retrotrans_gag_dom"/>
</dbReference>
<dbReference type="InterPro" id="IPR053151">
    <property type="entry name" value="RNase_H-like"/>
</dbReference>
<protein>
    <recommendedName>
        <fullName evidence="6">Retrotransposon gag domain-containing protein</fullName>
    </recommendedName>
</protein>
<dbReference type="InterPro" id="IPR012337">
    <property type="entry name" value="RNaseH-like_sf"/>
</dbReference>